<dbReference type="PANTHER" id="PTHR43811">
    <property type="entry name" value="FKBP-TYPE PEPTIDYL-PROLYL CIS-TRANS ISOMERASE FKPA"/>
    <property type="match status" value="1"/>
</dbReference>
<keyword evidence="8" id="KW-1133">Transmembrane helix</keyword>
<feature type="region of interest" description="Disordered" evidence="7">
    <location>
        <begin position="67"/>
        <end position="90"/>
    </location>
</feature>
<dbReference type="SUPFAM" id="SSF54534">
    <property type="entry name" value="FKBP-like"/>
    <property type="match status" value="1"/>
</dbReference>
<feature type="transmembrane region" description="Helical" evidence="8">
    <location>
        <begin position="7"/>
        <end position="25"/>
    </location>
</feature>
<dbReference type="FunFam" id="3.10.50.40:FF:000006">
    <property type="entry name" value="Peptidyl-prolyl cis-trans isomerase"/>
    <property type="match status" value="1"/>
</dbReference>
<dbReference type="InterPro" id="IPR046357">
    <property type="entry name" value="PPIase_dom_sf"/>
</dbReference>
<name>A0A2H0VEV3_9BACT</name>
<dbReference type="PANTHER" id="PTHR43811:SF19">
    <property type="entry name" value="39 KDA FK506-BINDING NUCLEAR PROTEIN"/>
    <property type="match status" value="1"/>
</dbReference>
<evidence type="ECO:0000256" key="1">
    <source>
        <dbReference type="ARBA" id="ARBA00000971"/>
    </source>
</evidence>
<evidence type="ECO:0000256" key="4">
    <source>
        <dbReference type="ARBA" id="ARBA00023235"/>
    </source>
</evidence>
<keyword evidence="8" id="KW-0472">Membrane</keyword>
<keyword evidence="8" id="KW-0812">Transmembrane</keyword>
<dbReference type="Pfam" id="PF00254">
    <property type="entry name" value="FKBP_C"/>
    <property type="match status" value="1"/>
</dbReference>
<gene>
    <name evidence="10" type="ORF">COT91_04270</name>
</gene>
<evidence type="ECO:0000256" key="7">
    <source>
        <dbReference type="SAM" id="MobiDB-lite"/>
    </source>
</evidence>
<keyword evidence="4 5" id="KW-0413">Isomerase</keyword>
<evidence type="ECO:0000256" key="5">
    <source>
        <dbReference type="PROSITE-ProRule" id="PRU00277"/>
    </source>
</evidence>
<proteinExistence type="inferred from homology"/>
<dbReference type="EMBL" id="PFAJ01000056">
    <property type="protein sequence ID" value="PIR96879.1"/>
    <property type="molecule type" value="Genomic_DNA"/>
</dbReference>
<reference evidence="11" key="1">
    <citation type="submission" date="2017-09" db="EMBL/GenBank/DDBJ databases">
        <title>Depth-based differentiation of microbial function through sediment-hosted aquifers and enrichment of novel symbionts in the deep terrestrial subsurface.</title>
        <authorList>
            <person name="Probst A.J."/>
            <person name="Ladd B."/>
            <person name="Jarett J.K."/>
            <person name="Geller-Mcgrath D.E."/>
            <person name="Sieber C.M.K."/>
            <person name="Emerson J.B."/>
            <person name="Anantharaman K."/>
            <person name="Thomas B.C."/>
            <person name="Malmstrom R."/>
            <person name="Stieglmeier M."/>
            <person name="Klingl A."/>
            <person name="Woyke T."/>
            <person name="Ryan C.M."/>
            <person name="Banfield J.F."/>
        </authorList>
    </citation>
    <scope>NUCLEOTIDE SEQUENCE [LARGE SCALE GENOMIC DNA]</scope>
</reference>
<dbReference type="EC" id="5.2.1.8" evidence="6"/>
<dbReference type="Proteomes" id="UP000230557">
    <property type="component" value="Unassembled WGS sequence"/>
</dbReference>
<comment type="catalytic activity">
    <reaction evidence="1 5 6">
        <text>[protein]-peptidylproline (omega=180) = [protein]-peptidylproline (omega=0)</text>
        <dbReference type="Rhea" id="RHEA:16237"/>
        <dbReference type="Rhea" id="RHEA-COMP:10747"/>
        <dbReference type="Rhea" id="RHEA-COMP:10748"/>
        <dbReference type="ChEBI" id="CHEBI:83833"/>
        <dbReference type="ChEBI" id="CHEBI:83834"/>
        <dbReference type="EC" id="5.2.1.8"/>
    </reaction>
</comment>
<keyword evidence="3 5" id="KW-0697">Rotamase</keyword>
<evidence type="ECO:0000256" key="6">
    <source>
        <dbReference type="RuleBase" id="RU003915"/>
    </source>
</evidence>
<protein>
    <recommendedName>
        <fullName evidence="6">Peptidyl-prolyl cis-trans isomerase</fullName>
        <ecNumber evidence="6">5.2.1.8</ecNumber>
    </recommendedName>
</protein>
<dbReference type="GO" id="GO:0003755">
    <property type="term" value="F:peptidyl-prolyl cis-trans isomerase activity"/>
    <property type="evidence" value="ECO:0007669"/>
    <property type="project" value="UniProtKB-UniRule"/>
</dbReference>
<comment type="similarity">
    <text evidence="2 6">Belongs to the FKBP-type PPIase family.</text>
</comment>
<evidence type="ECO:0000256" key="3">
    <source>
        <dbReference type="ARBA" id="ARBA00023110"/>
    </source>
</evidence>
<feature type="domain" description="PPIase FKBP-type" evidence="9">
    <location>
        <begin position="113"/>
        <end position="200"/>
    </location>
</feature>
<comment type="caution">
    <text evidence="10">The sequence shown here is derived from an EMBL/GenBank/DDBJ whole genome shotgun (WGS) entry which is preliminary data.</text>
</comment>
<organism evidence="10 11">
    <name type="scientific">Candidatus Doudnabacteria bacterium CG10_big_fil_rev_8_21_14_0_10_41_10</name>
    <dbReference type="NCBI Taxonomy" id="1974551"/>
    <lineage>
        <taxon>Bacteria</taxon>
        <taxon>Candidatus Doudnaibacteriota</taxon>
    </lineage>
</organism>
<dbReference type="InterPro" id="IPR001179">
    <property type="entry name" value="PPIase_FKBP_dom"/>
</dbReference>
<evidence type="ECO:0000313" key="11">
    <source>
        <dbReference type="Proteomes" id="UP000230557"/>
    </source>
</evidence>
<dbReference type="AlphaFoldDB" id="A0A2H0VEV3"/>
<evidence type="ECO:0000256" key="2">
    <source>
        <dbReference type="ARBA" id="ARBA00006577"/>
    </source>
</evidence>
<dbReference type="Gene3D" id="3.10.50.40">
    <property type="match status" value="1"/>
</dbReference>
<sequence>MKKELPYIVLALIFLVAAAVAIYFFKIAPQDGEEATTKTSGSSDSATAQDGELPVVDGATEGVNVGGGDLQGAQQVAPPNEQQAPQPLRTFDTSEGVRVEVFQEGEGDEAVAGKTVVVHYVGLLPDGTIFDTSLEREPFSFTLGTQQVISGWDIGVAGMKIGEIRRLTIPSEFGYGEAGSGEVIPPNSVLIFEVQLLAVQ</sequence>
<evidence type="ECO:0000313" key="10">
    <source>
        <dbReference type="EMBL" id="PIR96879.1"/>
    </source>
</evidence>
<dbReference type="PROSITE" id="PS50059">
    <property type="entry name" value="FKBP_PPIASE"/>
    <property type="match status" value="1"/>
</dbReference>
<accession>A0A2H0VEV3</accession>
<evidence type="ECO:0000259" key="9">
    <source>
        <dbReference type="PROSITE" id="PS50059"/>
    </source>
</evidence>
<evidence type="ECO:0000256" key="8">
    <source>
        <dbReference type="SAM" id="Phobius"/>
    </source>
</evidence>